<feature type="region of interest" description="Disordered" evidence="1">
    <location>
        <begin position="106"/>
        <end position="148"/>
    </location>
</feature>
<evidence type="ECO:0000313" key="3">
    <source>
        <dbReference type="EMBL" id="GMT12410.1"/>
    </source>
</evidence>
<dbReference type="Proteomes" id="UP001432322">
    <property type="component" value="Unassembled WGS sequence"/>
</dbReference>
<gene>
    <name evidence="3" type="ORF">PFISCL1PPCAC_3707</name>
</gene>
<evidence type="ECO:0000313" key="4">
    <source>
        <dbReference type="Proteomes" id="UP001432322"/>
    </source>
</evidence>
<dbReference type="AlphaFoldDB" id="A0AAV5UYQ1"/>
<evidence type="ECO:0000259" key="2">
    <source>
        <dbReference type="Pfam" id="PF04155"/>
    </source>
</evidence>
<accession>A0AAV5UYQ1</accession>
<sequence>AGYGSAFASSYLPSAYQPPTVYQQPVQQLQQLYTSYPLPRPLPPPLNHQRPPQIAVQVRQETINSQAAYVNHPTLLQLSPLPSAYQTLPDRPPDLDSSAAIIQYTTLKRGEGRSPGRKPPPRAPLNPESEESFESFEQRPNAKREESDSDLQLIIFVQSVREELYDDSATASAKENEIAFHAPRGTETTEEPSASEGDESDETLANLFKEQSESGQGSLLGRGYKWIKWAANGGRKKKDSHEDESSSPLKHKCNSVELKQIMEEKMVGSPTASKQLVYSAVRAAFGRSPDVICSRSSFSYIVVSSPLYCEHKKAPSTCFVYFQP</sequence>
<reference evidence="3" key="1">
    <citation type="submission" date="2023-10" db="EMBL/GenBank/DDBJ databases">
        <title>Genome assembly of Pristionchus species.</title>
        <authorList>
            <person name="Yoshida K."/>
            <person name="Sommer R.J."/>
        </authorList>
    </citation>
    <scope>NUCLEOTIDE SEQUENCE</scope>
    <source>
        <strain evidence="3">RS5133</strain>
    </source>
</reference>
<comment type="caution">
    <text evidence="3">The sequence shown here is derived from an EMBL/GenBank/DDBJ whole genome shotgun (WGS) entry which is preliminary data.</text>
</comment>
<feature type="region of interest" description="Disordered" evidence="1">
    <location>
        <begin position="175"/>
        <end position="201"/>
    </location>
</feature>
<evidence type="ECO:0000256" key="1">
    <source>
        <dbReference type="SAM" id="MobiDB-lite"/>
    </source>
</evidence>
<keyword evidence="4" id="KW-1185">Reference proteome</keyword>
<dbReference type="InterPro" id="IPR007284">
    <property type="entry name" value="Ground-like_dom"/>
</dbReference>
<feature type="domain" description="Ground-like" evidence="2">
    <location>
        <begin position="251"/>
        <end position="321"/>
    </location>
</feature>
<dbReference type="EMBL" id="BTSY01000001">
    <property type="protein sequence ID" value="GMT12410.1"/>
    <property type="molecule type" value="Genomic_DNA"/>
</dbReference>
<organism evidence="3 4">
    <name type="scientific">Pristionchus fissidentatus</name>
    <dbReference type="NCBI Taxonomy" id="1538716"/>
    <lineage>
        <taxon>Eukaryota</taxon>
        <taxon>Metazoa</taxon>
        <taxon>Ecdysozoa</taxon>
        <taxon>Nematoda</taxon>
        <taxon>Chromadorea</taxon>
        <taxon>Rhabditida</taxon>
        <taxon>Rhabditina</taxon>
        <taxon>Diplogasteromorpha</taxon>
        <taxon>Diplogasteroidea</taxon>
        <taxon>Neodiplogasteridae</taxon>
        <taxon>Pristionchus</taxon>
    </lineage>
</organism>
<feature type="compositionally biased region" description="Basic and acidic residues" evidence="1">
    <location>
        <begin position="136"/>
        <end position="146"/>
    </location>
</feature>
<proteinExistence type="predicted"/>
<name>A0AAV5UYQ1_9BILA</name>
<protein>
    <recommendedName>
        <fullName evidence="2">Ground-like domain-containing protein</fullName>
    </recommendedName>
</protein>
<feature type="non-terminal residue" evidence="3">
    <location>
        <position position="1"/>
    </location>
</feature>
<dbReference type="Pfam" id="PF04155">
    <property type="entry name" value="Ground-like"/>
    <property type="match status" value="1"/>
</dbReference>